<dbReference type="RefSeq" id="WP_005789714.1">
    <property type="nucleotide sequence ID" value="NZ_JGCY01000357.1"/>
</dbReference>
<dbReference type="CDD" id="cd10747">
    <property type="entry name" value="DnaJ_C"/>
    <property type="match status" value="1"/>
</dbReference>
<organism evidence="3 4">
    <name type="scientific">Bacteroides fragilis str. 3988T(B)14</name>
    <dbReference type="NCBI Taxonomy" id="1339315"/>
    <lineage>
        <taxon>Bacteria</taxon>
        <taxon>Pseudomonadati</taxon>
        <taxon>Bacteroidota</taxon>
        <taxon>Bacteroidia</taxon>
        <taxon>Bacteroidales</taxon>
        <taxon>Bacteroidaceae</taxon>
        <taxon>Bacteroides</taxon>
    </lineage>
</organism>
<dbReference type="PATRIC" id="fig|1339315.3.peg.3482"/>
<evidence type="ECO:0000256" key="1">
    <source>
        <dbReference type="ARBA" id="ARBA00023186"/>
    </source>
</evidence>
<dbReference type="Gene3D" id="2.60.260.20">
    <property type="entry name" value="Urease metallochaperone UreE, N-terminal domain"/>
    <property type="match status" value="2"/>
</dbReference>
<protein>
    <submittedName>
        <fullName evidence="3">DnaJ C terminal domain protein</fullName>
    </submittedName>
</protein>
<evidence type="ECO:0000313" key="3">
    <source>
        <dbReference type="EMBL" id="EXY73450.1"/>
    </source>
</evidence>
<gene>
    <name evidence="3" type="ORF">M124_2795</name>
</gene>
<dbReference type="InterPro" id="IPR008971">
    <property type="entry name" value="HSP40/DnaJ_pept-bd"/>
</dbReference>
<dbReference type="GO" id="GO:0005737">
    <property type="term" value="C:cytoplasm"/>
    <property type="evidence" value="ECO:0007669"/>
    <property type="project" value="TreeGrafter"/>
</dbReference>
<sequence>MAYIDYYKILGVDKNASQDDIKKAFRKLARKYHPDLNPNDPSAKDKFQEINEANEVLSDPEKRKKYDEYGEHWKHADEFEAQKKARQHAGGGGGGFSGFGGDGGSYWYSSDGEGFSGGDAGGFSDFFESMFGHRGGGGRGNAGFRGQDFNAELHLSLRDAARTHKQVLNVNGKQVRITIPAGVADGQVIKLKGYGGEGINGGPAGDLYITFKIAEDSVFKRLGDDLYVDVEMDLYTAVLGGEKVIDTLEGKVKLKIKPETQNGTKVRLKGKGFPVYKKEGQFGDLIITYSVKIPTNLTDRQKELFRELQQSMN</sequence>
<dbReference type="PROSITE" id="PS50076">
    <property type="entry name" value="DNAJ_2"/>
    <property type="match status" value="1"/>
</dbReference>
<proteinExistence type="predicted"/>
<accession>A0A015VZ04</accession>
<dbReference type="GO" id="GO:0042026">
    <property type="term" value="P:protein refolding"/>
    <property type="evidence" value="ECO:0007669"/>
    <property type="project" value="TreeGrafter"/>
</dbReference>
<dbReference type="GeneID" id="60367727"/>
<dbReference type="Pfam" id="PF01556">
    <property type="entry name" value="DnaJ_C"/>
    <property type="match status" value="1"/>
</dbReference>
<name>A0A015VZ04_BACFG</name>
<evidence type="ECO:0000313" key="4">
    <source>
        <dbReference type="Proteomes" id="UP000020529"/>
    </source>
</evidence>
<dbReference type="InterPro" id="IPR001623">
    <property type="entry name" value="DnaJ_domain"/>
</dbReference>
<dbReference type="FunFam" id="2.60.260.20:FF:000013">
    <property type="entry name" value="DnaJ subfamily B member 11"/>
    <property type="match status" value="1"/>
</dbReference>
<dbReference type="SUPFAM" id="SSF49493">
    <property type="entry name" value="HSP40/DnaJ peptide-binding domain"/>
    <property type="match status" value="2"/>
</dbReference>
<dbReference type="AlphaFoldDB" id="A0A015VZ04"/>
<keyword evidence="1" id="KW-0143">Chaperone</keyword>
<dbReference type="PRINTS" id="PR00625">
    <property type="entry name" value="JDOMAIN"/>
</dbReference>
<dbReference type="PROSITE" id="PS00636">
    <property type="entry name" value="DNAJ_1"/>
    <property type="match status" value="1"/>
</dbReference>
<dbReference type="SMART" id="SM00271">
    <property type="entry name" value="DnaJ"/>
    <property type="match status" value="1"/>
</dbReference>
<dbReference type="InterPro" id="IPR018253">
    <property type="entry name" value="DnaJ_domain_CS"/>
</dbReference>
<comment type="caution">
    <text evidence="3">The sequence shown here is derived from an EMBL/GenBank/DDBJ whole genome shotgun (WGS) entry which is preliminary data.</text>
</comment>
<dbReference type="Proteomes" id="UP000020529">
    <property type="component" value="Unassembled WGS sequence"/>
</dbReference>
<dbReference type="Pfam" id="PF00226">
    <property type="entry name" value="DnaJ"/>
    <property type="match status" value="1"/>
</dbReference>
<dbReference type="PANTHER" id="PTHR43096">
    <property type="entry name" value="DNAJ HOMOLOG 1, MITOCHONDRIAL-RELATED"/>
    <property type="match status" value="1"/>
</dbReference>
<dbReference type="CDD" id="cd06257">
    <property type="entry name" value="DnaJ"/>
    <property type="match status" value="1"/>
</dbReference>
<feature type="domain" description="J" evidence="2">
    <location>
        <begin position="5"/>
        <end position="70"/>
    </location>
</feature>
<dbReference type="FunFam" id="2.60.260.20:FF:000069">
    <property type="entry name" value="Molecular chaperone DnaJ"/>
    <property type="match status" value="1"/>
</dbReference>
<dbReference type="InterPro" id="IPR002939">
    <property type="entry name" value="DnaJ_C"/>
</dbReference>
<evidence type="ECO:0000259" key="2">
    <source>
        <dbReference type="PROSITE" id="PS50076"/>
    </source>
</evidence>
<dbReference type="EMBL" id="JGCY01000357">
    <property type="protein sequence ID" value="EXY73450.1"/>
    <property type="molecule type" value="Genomic_DNA"/>
</dbReference>
<dbReference type="Gene3D" id="1.10.287.110">
    <property type="entry name" value="DnaJ domain"/>
    <property type="match status" value="1"/>
</dbReference>
<dbReference type="GO" id="GO:0051082">
    <property type="term" value="F:unfolded protein binding"/>
    <property type="evidence" value="ECO:0007669"/>
    <property type="project" value="InterPro"/>
</dbReference>
<dbReference type="PANTHER" id="PTHR43096:SF52">
    <property type="entry name" value="DNAJ HOMOLOG 1, MITOCHONDRIAL-RELATED"/>
    <property type="match status" value="1"/>
</dbReference>
<dbReference type="SUPFAM" id="SSF46565">
    <property type="entry name" value="Chaperone J-domain"/>
    <property type="match status" value="1"/>
</dbReference>
<dbReference type="InterPro" id="IPR036869">
    <property type="entry name" value="J_dom_sf"/>
</dbReference>
<reference evidence="3 4" key="1">
    <citation type="submission" date="2014-02" db="EMBL/GenBank/DDBJ databases">
        <authorList>
            <person name="Sears C."/>
            <person name="Carroll K."/>
            <person name="Sack B.R."/>
            <person name="Qadri F."/>
            <person name="Myers L.L."/>
            <person name="Chung G.-T."/>
            <person name="Escheverria P."/>
            <person name="Fraser C.M."/>
            <person name="Sadzewicz L."/>
            <person name="Shefchek K.A."/>
            <person name="Tallon L."/>
            <person name="Das S.P."/>
            <person name="Daugherty S."/>
            <person name="Mongodin E.F."/>
        </authorList>
    </citation>
    <scope>NUCLEOTIDE SEQUENCE [LARGE SCALE GENOMIC DNA]</scope>
    <source>
        <strain evidence="4">3988T(B)14</strain>
    </source>
</reference>